<evidence type="ECO:0000256" key="1">
    <source>
        <dbReference type="ARBA" id="ARBA00022714"/>
    </source>
</evidence>
<comment type="caution">
    <text evidence="9">The sequence shown here is derived from an EMBL/GenBank/DDBJ whole genome shotgun (WGS) entry which is preliminary data.</text>
</comment>
<keyword evidence="10" id="KW-1185">Reference proteome</keyword>
<dbReference type="SMART" id="SM00422">
    <property type="entry name" value="HTH_MERR"/>
    <property type="match status" value="1"/>
</dbReference>
<evidence type="ECO:0000259" key="8">
    <source>
        <dbReference type="PROSITE" id="PS50937"/>
    </source>
</evidence>
<keyword evidence="1" id="KW-0001">2Fe-2S</keyword>
<accession>A0A4R7B799</accession>
<dbReference type="PANTHER" id="PTHR30204:SF0">
    <property type="entry name" value="REDOX-SENSITIVE TRANSCRIPTIONAL ACTIVATOR SOXR"/>
    <property type="match status" value="1"/>
</dbReference>
<keyword evidence="6" id="KW-0238">DNA-binding</keyword>
<dbReference type="PANTHER" id="PTHR30204">
    <property type="entry name" value="REDOX-CYCLING DRUG-SENSING TRANSCRIPTIONAL ACTIVATOR SOXR"/>
    <property type="match status" value="1"/>
</dbReference>
<dbReference type="GO" id="GO:0006979">
    <property type="term" value="P:response to oxidative stress"/>
    <property type="evidence" value="ECO:0007669"/>
    <property type="project" value="InterPro"/>
</dbReference>
<dbReference type="InterPro" id="IPR009061">
    <property type="entry name" value="DNA-bd_dom_put_sf"/>
</dbReference>
<name>A0A4R7B799_9NEIS</name>
<organism evidence="9 10">
    <name type="scientific">Paludibacterium purpuratum</name>
    <dbReference type="NCBI Taxonomy" id="1144873"/>
    <lineage>
        <taxon>Bacteria</taxon>
        <taxon>Pseudomonadati</taxon>
        <taxon>Pseudomonadota</taxon>
        <taxon>Betaproteobacteria</taxon>
        <taxon>Neisseriales</taxon>
        <taxon>Chromobacteriaceae</taxon>
        <taxon>Paludibacterium</taxon>
    </lineage>
</organism>
<keyword evidence="3" id="KW-0408">Iron</keyword>
<proteinExistence type="predicted"/>
<evidence type="ECO:0000256" key="6">
    <source>
        <dbReference type="ARBA" id="ARBA00023125"/>
    </source>
</evidence>
<gene>
    <name evidence="9" type="ORF">DFP86_10766</name>
</gene>
<evidence type="ECO:0000256" key="3">
    <source>
        <dbReference type="ARBA" id="ARBA00023004"/>
    </source>
</evidence>
<keyword evidence="4" id="KW-0411">Iron-sulfur</keyword>
<dbReference type="Gene3D" id="1.10.1660.10">
    <property type="match status" value="1"/>
</dbReference>
<reference evidence="9 10" key="1">
    <citation type="submission" date="2019-03" db="EMBL/GenBank/DDBJ databases">
        <title>Genomic Encyclopedia of Type Strains, Phase III (KMG-III): the genomes of soil and plant-associated and newly described type strains.</title>
        <authorList>
            <person name="Whitman W."/>
        </authorList>
    </citation>
    <scope>NUCLEOTIDE SEQUENCE [LARGE SCALE GENOMIC DNA]</scope>
    <source>
        <strain evidence="9 10">CECT 8976</strain>
    </source>
</reference>
<dbReference type="Proteomes" id="UP000295611">
    <property type="component" value="Unassembled WGS sequence"/>
</dbReference>
<dbReference type="SUPFAM" id="SSF46955">
    <property type="entry name" value="Putative DNA-binding domain"/>
    <property type="match status" value="1"/>
</dbReference>
<feature type="domain" description="HTH merR-type" evidence="8">
    <location>
        <begin position="5"/>
        <end position="73"/>
    </location>
</feature>
<sequence>MEACFMSIGQLAARAGVNASALRFYEKEGLIVSVRAPSGQRRFRRDALRRVAFIRAAQQVGLSLDEVRAALASLPDGRTPNAEDWARLSAAWRPQLQARIDALCALRDRLTSCIGCGCLSLSQCHLYNPQDQAAAHGAGARYLLGDRPLGSGDGR</sequence>
<dbReference type="PROSITE" id="PS50937">
    <property type="entry name" value="HTH_MERR_2"/>
    <property type="match status" value="1"/>
</dbReference>
<dbReference type="InterPro" id="IPR010211">
    <property type="entry name" value="Redox-sen_tscrpt-act_SoxR"/>
</dbReference>
<keyword evidence="2" id="KW-0479">Metal-binding</keyword>
<dbReference type="GO" id="GO:0051537">
    <property type="term" value="F:2 iron, 2 sulfur cluster binding"/>
    <property type="evidence" value="ECO:0007669"/>
    <property type="project" value="UniProtKB-KW"/>
</dbReference>
<dbReference type="InterPro" id="IPR015358">
    <property type="entry name" value="Tscrpt_reg_MerR_DNA-bd"/>
</dbReference>
<dbReference type="Pfam" id="PF09278">
    <property type="entry name" value="MerR-DNA-bind"/>
    <property type="match status" value="1"/>
</dbReference>
<dbReference type="NCBIfam" id="TIGR01950">
    <property type="entry name" value="SoxR"/>
    <property type="match status" value="1"/>
</dbReference>
<dbReference type="EMBL" id="SNZP01000007">
    <property type="protein sequence ID" value="TDR79702.1"/>
    <property type="molecule type" value="Genomic_DNA"/>
</dbReference>
<dbReference type="PROSITE" id="PS00552">
    <property type="entry name" value="HTH_MERR_1"/>
    <property type="match status" value="1"/>
</dbReference>
<evidence type="ECO:0000256" key="4">
    <source>
        <dbReference type="ARBA" id="ARBA00023014"/>
    </source>
</evidence>
<evidence type="ECO:0000313" key="10">
    <source>
        <dbReference type="Proteomes" id="UP000295611"/>
    </source>
</evidence>
<dbReference type="PRINTS" id="PR00040">
    <property type="entry name" value="HTHMERR"/>
</dbReference>
<dbReference type="AlphaFoldDB" id="A0A4R7B799"/>
<dbReference type="Pfam" id="PF00376">
    <property type="entry name" value="MerR"/>
    <property type="match status" value="1"/>
</dbReference>
<dbReference type="InterPro" id="IPR047057">
    <property type="entry name" value="MerR_fam"/>
</dbReference>
<dbReference type="OrthoDB" id="9802944at2"/>
<dbReference type="InterPro" id="IPR000551">
    <property type="entry name" value="MerR-type_HTH_dom"/>
</dbReference>
<dbReference type="GO" id="GO:0003700">
    <property type="term" value="F:DNA-binding transcription factor activity"/>
    <property type="evidence" value="ECO:0007669"/>
    <property type="project" value="InterPro"/>
</dbReference>
<keyword evidence="7" id="KW-0804">Transcription</keyword>
<evidence type="ECO:0000256" key="2">
    <source>
        <dbReference type="ARBA" id="ARBA00022723"/>
    </source>
</evidence>
<keyword evidence="5" id="KW-0805">Transcription regulation</keyword>
<evidence type="ECO:0000256" key="5">
    <source>
        <dbReference type="ARBA" id="ARBA00023015"/>
    </source>
</evidence>
<dbReference type="GO" id="GO:0003677">
    <property type="term" value="F:DNA binding"/>
    <property type="evidence" value="ECO:0007669"/>
    <property type="project" value="UniProtKB-KW"/>
</dbReference>
<evidence type="ECO:0000313" key="9">
    <source>
        <dbReference type="EMBL" id="TDR79702.1"/>
    </source>
</evidence>
<dbReference type="GO" id="GO:0046872">
    <property type="term" value="F:metal ion binding"/>
    <property type="evidence" value="ECO:0007669"/>
    <property type="project" value="UniProtKB-KW"/>
</dbReference>
<protein>
    <submittedName>
        <fullName evidence="9">MerR family redox-sensitive transcriptional activator SoxR</fullName>
    </submittedName>
</protein>
<evidence type="ECO:0000256" key="7">
    <source>
        <dbReference type="ARBA" id="ARBA00023163"/>
    </source>
</evidence>